<dbReference type="PANTHER" id="PTHR12835">
    <property type="entry name" value="BIOTIN PROTEIN LIGASE"/>
    <property type="match status" value="1"/>
</dbReference>
<dbReference type="EMBL" id="VHJA01000055">
    <property type="protein sequence ID" value="TPV41609.1"/>
    <property type="molecule type" value="Genomic_DNA"/>
</dbReference>
<dbReference type="Pfam" id="PF03099">
    <property type="entry name" value="BPL_LplA_LipB"/>
    <property type="match status" value="1"/>
</dbReference>
<dbReference type="EC" id="6.3.4.15" evidence="3"/>
<name>A0A506Q735_9GAMM</name>
<dbReference type="PANTHER" id="PTHR12835:SF5">
    <property type="entry name" value="BIOTIN--PROTEIN LIGASE"/>
    <property type="match status" value="1"/>
</dbReference>
<keyword evidence="1 3" id="KW-0436">Ligase</keyword>
<dbReference type="InterPro" id="IPR004408">
    <property type="entry name" value="Biotin_CoA_COase_ligase"/>
</dbReference>
<dbReference type="SUPFAM" id="SSF55681">
    <property type="entry name" value="Class II aaRS and biotin synthetases"/>
    <property type="match status" value="1"/>
</dbReference>
<dbReference type="PROSITE" id="PS51733">
    <property type="entry name" value="BPL_LPL_CATALYTIC"/>
    <property type="match status" value="1"/>
</dbReference>
<accession>A0A506Q735</accession>
<organism evidence="3 4">
    <name type="scientific">Pantoea deleyi</name>
    <dbReference type="NCBI Taxonomy" id="470932"/>
    <lineage>
        <taxon>Bacteria</taxon>
        <taxon>Pseudomonadati</taxon>
        <taxon>Pseudomonadota</taxon>
        <taxon>Gammaproteobacteria</taxon>
        <taxon>Enterobacterales</taxon>
        <taxon>Erwiniaceae</taxon>
        <taxon>Pantoea</taxon>
    </lineage>
</organism>
<evidence type="ECO:0000313" key="4">
    <source>
        <dbReference type="Proteomes" id="UP000317747"/>
    </source>
</evidence>
<gene>
    <name evidence="3" type="ORF">FJW01_10875</name>
</gene>
<dbReference type="RefSeq" id="WP_128085337.1">
    <property type="nucleotide sequence ID" value="NZ_CP071407.1"/>
</dbReference>
<dbReference type="Gene3D" id="2.30.30.100">
    <property type="match status" value="1"/>
</dbReference>
<dbReference type="NCBIfam" id="TIGR00121">
    <property type="entry name" value="birA_ligase"/>
    <property type="match status" value="1"/>
</dbReference>
<proteinExistence type="predicted"/>
<evidence type="ECO:0000313" key="3">
    <source>
        <dbReference type="EMBL" id="TPV41609.1"/>
    </source>
</evidence>
<sequence>MIAGSLSFYLCVMQLIKLKSVDSTNTEARRRVHSSGRMNFAVSAEMQTAGRGRFNRVWQTPEGNIAVTLVVPRPEQRQDIASLSLVAGLAIHDALSLYISNADIRIKWPNDILVNGAKISGTLIEADSKALYIGIGINRVAAPADVPYATATLEQFSKNSADQILDMLIARWQDYFELWSGMGFAALKNAYETRMYGLNTQLTISLDAEKSLTHTGVCRGIDEHGNILLEGGNKGVQPYSYGDILVLD</sequence>
<dbReference type="AlphaFoldDB" id="A0A506Q735"/>
<comment type="caution">
    <text evidence="3">The sequence shown here is derived from an EMBL/GenBank/DDBJ whole genome shotgun (WGS) entry which is preliminary data.</text>
</comment>
<protein>
    <submittedName>
        <fullName evidence="3">Biotin--[acetyl-CoA-carboxylase] ligase</fullName>
        <ecNumber evidence="3">6.3.4.15</ecNumber>
    </submittedName>
</protein>
<dbReference type="Proteomes" id="UP000317747">
    <property type="component" value="Unassembled WGS sequence"/>
</dbReference>
<dbReference type="CDD" id="cd16442">
    <property type="entry name" value="BPL"/>
    <property type="match status" value="1"/>
</dbReference>
<feature type="domain" description="BPL/LPL catalytic" evidence="2">
    <location>
        <begin position="1"/>
        <end position="180"/>
    </location>
</feature>
<reference evidence="3 4" key="1">
    <citation type="submission" date="2019-06" db="EMBL/GenBank/DDBJ databases">
        <title>Taxogenomics and systematics of the genus Pantoea.</title>
        <authorList>
            <person name="Tambong J.T."/>
        </authorList>
    </citation>
    <scope>NUCLEOTIDE SEQUENCE [LARGE SCALE GENOMIC DNA]</scope>
    <source>
        <strain evidence="3 4">LMG 24200</strain>
    </source>
</reference>
<keyword evidence="4" id="KW-1185">Reference proteome</keyword>
<dbReference type="OrthoDB" id="9807064at2"/>
<dbReference type="Gene3D" id="3.30.930.10">
    <property type="entry name" value="Bira Bifunctional Protein, Domain 2"/>
    <property type="match status" value="1"/>
</dbReference>
<evidence type="ECO:0000256" key="1">
    <source>
        <dbReference type="ARBA" id="ARBA00022598"/>
    </source>
</evidence>
<dbReference type="GO" id="GO:0004077">
    <property type="term" value="F:biotin--[biotin carboxyl-carrier protein] ligase activity"/>
    <property type="evidence" value="ECO:0007669"/>
    <property type="project" value="UniProtKB-EC"/>
</dbReference>
<dbReference type="InterPro" id="IPR004143">
    <property type="entry name" value="BPL_LPL_catalytic"/>
</dbReference>
<dbReference type="InterPro" id="IPR045864">
    <property type="entry name" value="aa-tRNA-synth_II/BPL/LPL"/>
</dbReference>
<dbReference type="GO" id="GO:0005737">
    <property type="term" value="C:cytoplasm"/>
    <property type="evidence" value="ECO:0007669"/>
    <property type="project" value="TreeGrafter"/>
</dbReference>
<evidence type="ECO:0000259" key="2">
    <source>
        <dbReference type="PROSITE" id="PS51733"/>
    </source>
</evidence>